<evidence type="ECO:0000313" key="2">
    <source>
        <dbReference type="Proteomes" id="UP001172457"/>
    </source>
</evidence>
<keyword evidence="2" id="KW-1185">Reference proteome</keyword>
<protein>
    <submittedName>
        <fullName evidence="1">Uncharacterized protein</fullName>
    </submittedName>
</protein>
<name>A0AA38TY71_9ASTR</name>
<sequence>MDSRSMNIVENMLIVEHEQELNWIEDIETKLLNVGVSIRPGKTGPNRNRTGNGTGTGTGITYAVRFSVPTIGHFRFRFQTGIGSKYAGTGNDHIGSSSRTGYSEIVLIPKADTPVPVFTPISTITPLISVARS</sequence>
<comment type="caution">
    <text evidence="1">The sequence shown here is derived from an EMBL/GenBank/DDBJ whole genome shotgun (WGS) entry which is preliminary data.</text>
</comment>
<organism evidence="1 2">
    <name type="scientific">Centaurea solstitialis</name>
    <name type="common">yellow star-thistle</name>
    <dbReference type="NCBI Taxonomy" id="347529"/>
    <lineage>
        <taxon>Eukaryota</taxon>
        <taxon>Viridiplantae</taxon>
        <taxon>Streptophyta</taxon>
        <taxon>Embryophyta</taxon>
        <taxon>Tracheophyta</taxon>
        <taxon>Spermatophyta</taxon>
        <taxon>Magnoliopsida</taxon>
        <taxon>eudicotyledons</taxon>
        <taxon>Gunneridae</taxon>
        <taxon>Pentapetalae</taxon>
        <taxon>asterids</taxon>
        <taxon>campanulids</taxon>
        <taxon>Asterales</taxon>
        <taxon>Asteraceae</taxon>
        <taxon>Carduoideae</taxon>
        <taxon>Cardueae</taxon>
        <taxon>Centaureinae</taxon>
        <taxon>Centaurea</taxon>
    </lineage>
</organism>
<dbReference type="EMBL" id="JARYMX010000002">
    <property type="protein sequence ID" value="KAJ9563140.1"/>
    <property type="molecule type" value="Genomic_DNA"/>
</dbReference>
<evidence type="ECO:0000313" key="1">
    <source>
        <dbReference type="EMBL" id="KAJ9563140.1"/>
    </source>
</evidence>
<accession>A0AA38TY71</accession>
<dbReference type="AlphaFoldDB" id="A0AA38TY71"/>
<proteinExistence type="predicted"/>
<dbReference type="Proteomes" id="UP001172457">
    <property type="component" value="Chromosome 2"/>
</dbReference>
<gene>
    <name evidence="1" type="ORF">OSB04_008300</name>
</gene>
<reference evidence="1" key="1">
    <citation type="submission" date="2023-03" db="EMBL/GenBank/DDBJ databases">
        <title>Chromosome-scale reference genome and RAD-based genetic map of yellow starthistle (Centaurea solstitialis) reveal putative structural variation and QTLs associated with invader traits.</title>
        <authorList>
            <person name="Reatini B."/>
            <person name="Cang F.A."/>
            <person name="Jiang Q."/>
            <person name="Mckibben M.T.W."/>
            <person name="Barker M.S."/>
            <person name="Rieseberg L.H."/>
            <person name="Dlugosch K.M."/>
        </authorList>
    </citation>
    <scope>NUCLEOTIDE SEQUENCE</scope>
    <source>
        <strain evidence="1">CAN-66</strain>
        <tissue evidence="1">Leaf</tissue>
    </source>
</reference>